<feature type="transmembrane region" description="Helical" evidence="1">
    <location>
        <begin position="6"/>
        <end position="26"/>
    </location>
</feature>
<reference evidence="2" key="2">
    <citation type="submission" date="2004-02" db="EMBL/GenBank/DDBJ databases">
        <authorList>
            <consortium name="Genoscope"/>
            <consortium name="Whitehead Institute Centre for Genome Research"/>
        </authorList>
    </citation>
    <scope>NUCLEOTIDE SEQUENCE</scope>
</reference>
<dbReference type="PANTHER" id="PTHR16125">
    <property type="entry name" value="TRANSMEMBRANE PROTEIN 74"/>
    <property type="match status" value="1"/>
</dbReference>
<keyword evidence="1" id="KW-0472">Membrane</keyword>
<accession>Q4T039</accession>
<dbReference type="PANTHER" id="PTHR16125:SF4">
    <property type="entry name" value="TRANSMEMBRANE PROTEIN 74B"/>
    <property type="match status" value="1"/>
</dbReference>
<dbReference type="AlphaFoldDB" id="Q4T039"/>
<comment type="caution">
    <text evidence="2">The sequence shown here is derived from an EMBL/GenBank/DDBJ whole genome shotgun (WGS) entry which is preliminary data.</text>
</comment>
<name>Q4T039_TETNG</name>
<gene>
    <name evidence="2" type="ORF">GSTENG00009531001</name>
</gene>
<keyword evidence="1" id="KW-0812">Transmembrane</keyword>
<dbReference type="KEGG" id="tng:GSTEN00009531G001"/>
<sequence length="66" mass="7045">PTDYGFISALVLLVSGVVLVVVAYAVPREARVDPDSVSARQMEQLELRSPGWAPTWTGASSPAWAC</sequence>
<evidence type="ECO:0000313" key="2">
    <source>
        <dbReference type="EMBL" id="CAF93743.1"/>
    </source>
</evidence>
<keyword evidence="1" id="KW-1133">Transmembrane helix</keyword>
<evidence type="ECO:0000256" key="1">
    <source>
        <dbReference type="SAM" id="Phobius"/>
    </source>
</evidence>
<organism evidence="2">
    <name type="scientific">Tetraodon nigroviridis</name>
    <name type="common">Spotted green pufferfish</name>
    <name type="synonym">Chelonodon nigroviridis</name>
    <dbReference type="NCBI Taxonomy" id="99883"/>
    <lineage>
        <taxon>Eukaryota</taxon>
        <taxon>Metazoa</taxon>
        <taxon>Chordata</taxon>
        <taxon>Craniata</taxon>
        <taxon>Vertebrata</taxon>
        <taxon>Euteleostomi</taxon>
        <taxon>Actinopterygii</taxon>
        <taxon>Neopterygii</taxon>
        <taxon>Teleostei</taxon>
        <taxon>Neoteleostei</taxon>
        <taxon>Acanthomorphata</taxon>
        <taxon>Eupercaria</taxon>
        <taxon>Tetraodontiformes</taxon>
        <taxon>Tetradontoidea</taxon>
        <taxon>Tetraodontidae</taxon>
        <taxon>Tetraodon</taxon>
    </lineage>
</organism>
<proteinExistence type="predicted"/>
<reference evidence="2" key="1">
    <citation type="journal article" date="2004" name="Nature">
        <title>Genome duplication in the teleost fish Tetraodon nigroviridis reveals the early vertebrate proto-karyotype.</title>
        <authorList>
            <person name="Jaillon O."/>
            <person name="Aury J.-M."/>
            <person name="Brunet F."/>
            <person name="Petit J.-L."/>
            <person name="Stange-Thomann N."/>
            <person name="Mauceli E."/>
            <person name="Bouneau L."/>
            <person name="Fischer C."/>
            <person name="Ozouf-Costaz C."/>
            <person name="Bernot A."/>
            <person name="Nicaud S."/>
            <person name="Jaffe D."/>
            <person name="Fisher S."/>
            <person name="Lutfalla G."/>
            <person name="Dossat C."/>
            <person name="Segurens B."/>
            <person name="Dasilva C."/>
            <person name="Salanoubat M."/>
            <person name="Levy M."/>
            <person name="Boudet N."/>
            <person name="Castellano S."/>
            <person name="Anthouard V."/>
            <person name="Jubin C."/>
            <person name="Castelli V."/>
            <person name="Katinka M."/>
            <person name="Vacherie B."/>
            <person name="Biemont C."/>
            <person name="Skalli Z."/>
            <person name="Cattolico L."/>
            <person name="Poulain J."/>
            <person name="De Berardinis V."/>
            <person name="Cruaud C."/>
            <person name="Duprat S."/>
            <person name="Brottier P."/>
            <person name="Coutanceau J.-P."/>
            <person name="Gouzy J."/>
            <person name="Parra G."/>
            <person name="Lardier G."/>
            <person name="Chapple C."/>
            <person name="McKernan K.J."/>
            <person name="McEwan P."/>
            <person name="Bosak S."/>
            <person name="Kellis M."/>
            <person name="Volff J.-N."/>
            <person name="Guigo R."/>
            <person name="Zody M.C."/>
            <person name="Mesirov J."/>
            <person name="Lindblad-Toh K."/>
            <person name="Birren B."/>
            <person name="Nusbaum C."/>
            <person name="Kahn D."/>
            <person name="Robinson-Rechavi M."/>
            <person name="Laudet V."/>
            <person name="Schachter V."/>
            <person name="Quetier F."/>
            <person name="Saurin W."/>
            <person name="Scarpelli C."/>
            <person name="Wincker P."/>
            <person name="Lander E.S."/>
            <person name="Weissenbach J."/>
            <person name="Roest Crollius H."/>
        </authorList>
    </citation>
    <scope>NUCLEOTIDE SEQUENCE [LARGE SCALE GENOMIC DNA]</scope>
</reference>
<dbReference type="InterPro" id="IPR029695">
    <property type="entry name" value="TMEM74-like"/>
</dbReference>
<dbReference type="EMBL" id="CAAE01011360">
    <property type="protein sequence ID" value="CAF93743.1"/>
    <property type="molecule type" value="Genomic_DNA"/>
</dbReference>
<feature type="non-terminal residue" evidence="2">
    <location>
        <position position="1"/>
    </location>
</feature>
<protein>
    <submittedName>
        <fullName evidence="2">(spotted green pufferfish) hypothetical protein</fullName>
    </submittedName>
</protein>